<accession>A0A2T3FTU2</accession>
<evidence type="ECO:0000313" key="3">
    <source>
        <dbReference type="EMBL" id="PST38698.1"/>
    </source>
</evidence>
<evidence type="ECO:0000313" key="4">
    <source>
        <dbReference type="Proteomes" id="UP000241048"/>
    </source>
</evidence>
<dbReference type="Proteomes" id="UP000241048">
    <property type="component" value="Unassembled WGS sequence"/>
</dbReference>
<dbReference type="EMBL" id="PYLO01000001">
    <property type="protein sequence ID" value="PST38698.1"/>
    <property type="molecule type" value="Genomic_DNA"/>
</dbReference>
<evidence type="ECO:0000256" key="1">
    <source>
        <dbReference type="SAM" id="MobiDB-lite"/>
    </source>
</evidence>
<feature type="region of interest" description="Disordered" evidence="1">
    <location>
        <begin position="24"/>
        <end position="54"/>
    </location>
</feature>
<feature type="chain" id="PRO_5015401691" evidence="2">
    <location>
        <begin position="24"/>
        <end position="437"/>
    </location>
</feature>
<feature type="compositionally biased region" description="Low complexity" evidence="1">
    <location>
        <begin position="36"/>
        <end position="45"/>
    </location>
</feature>
<dbReference type="PROSITE" id="PS51257">
    <property type="entry name" value="PROKAR_LIPOPROTEIN"/>
    <property type="match status" value="1"/>
</dbReference>
<evidence type="ECO:0000256" key="2">
    <source>
        <dbReference type="SAM" id="SignalP"/>
    </source>
</evidence>
<keyword evidence="4" id="KW-1185">Reference proteome</keyword>
<proteinExistence type="predicted"/>
<reference evidence="3 4" key="1">
    <citation type="submission" date="2018-03" db="EMBL/GenBank/DDBJ databases">
        <title>Lachnoclostridium SNUG30386 gen.nov., sp.nov., isolated from human faeces.</title>
        <authorList>
            <person name="Seo B."/>
            <person name="Jeon K."/>
            <person name="Ko G."/>
        </authorList>
    </citation>
    <scope>NUCLEOTIDE SEQUENCE [LARGE SCALE GENOMIC DNA]</scope>
    <source>
        <strain evidence="3 4">SNUG30386</strain>
    </source>
</reference>
<name>A0A2T3FTU2_9CLOT</name>
<keyword evidence="2" id="KW-0732">Signal</keyword>
<organism evidence="3 4">
    <name type="scientific">Clostridium fessum</name>
    <dbReference type="NCBI Taxonomy" id="2126740"/>
    <lineage>
        <taxon>Bacteria</taxon>
        <taxon>Bacillati</taxon>
        <taxon>Bacillota</taxon>
        <taxon>Clostridia</taxon>
        <taxon>Eubacteriales</taxon>
        <taxon>Clostridiaceae</taxon>
        <taxon>Clostridium</taxon>
    </lineage>
</organism>
<protein>
    <submittedName>
        <fullName evidence="3">Uncharacterized protein</fullName>
    </submittedName>
</protein>
<feature type="signal peptide" evidence="2">
    <location>
        <begin position="1"/>
        <end position="23"/>
    </location>
</feature>
<comment type="caution">
    <text evidence="3">The sequence shown here is derived from an EMBL/GenBank/DDBJ whole genome shotgun (WGS) entry which is preliminary data.</text>
</comment>
<dbReference type="AlphaFoldDB" id="A0A2T3FTU2"/>
<gene>
    <name evidence="3" type="ORF">C7U56_01730</name>
</gene>
<sequence length="437" mass="48744">MRKKLAVMMAAMAATAMVGGCGAKDAAPTGAETKPAETSVAQETEAAQEETKEADAHEAEYLAEFFDVQIKEDPDSAAFSADLKKVAGDEAPAVEGDMTWFSAVKAAVAAADYEELALSYPEDKIKDRLEQYGVKMDETNEYARYVAAALDTSLITSETAKKVVAEDAFTAEDEISLLMAIANANGDARNYLGMSNDPDIYAKLDQAWNSFILFDDSKLAEIGKEAVQNKVTTGYGLKSAAYSARFLPELTLQYGHSDIKHVHQLMGLLNSENITAKVQLEPKISIYQYLPEWGPIPEATPTYEVKEYEDLALVYAVEYDLELEFDNLEDMNRFDEVIKTYAKKNEGNEEAKGLIYASWWQPLYSSTRTDMPETDYHQIYDCVITNDTYSIHPFTLPEDKDEVVEKLTEISDGLEVVPVERFCNTAFYNYLEGEDYQ</sequence>
<dbReference type="RefSeq" id="WP_106999898.1">
    <property type="nucleotide sequence ID" value="NZ_JAQDZI010000001.1"/>
</dbReference>